<evidence type="ECO:0000259" key="7">
    <source>
        <dbReference type="PROSITE" id="PS50110"/>
    </source>
</evidence>
<dbReference type="SUPFAM" id="SSF47384">
    <property type="entry name" value="Homodimeric domain of signal transducing histidine kinase"/>
    <property type="match status" value="1"/>
</dbReference>
<dbReference type="InterPro" id="IPR005467">
    <property type="entry name" value="His_kinase_dom"/>
</dbReference>
<sequence>MELVLVATALALVACIVGVRAAMKARDEATRLRRFTQDQEGRHERRVRALEAALEEAARRADKVEADLRSRSDFLLDLSREMRGPLNAVAGFADLMQLNEASEPLTHRQHQAVERIREASARLTAVAEQALALAEIEAGRGAVVIERVDPLLLARQACEALRPQAQAAGVELHEPPPAAGLAALADRDRLRQALTLLAEAALRRTPRGGRVVVEIQAIASELALVVRDGGGDATPPSFGRSSRTQADVDTGGVAVARGLVEAMNGRLEIEHREGEGTVFALRLPAPSRGAARSSADLAQATLLYVADNSSDIALMRHLAPALGGLHLHVAETGEEGLVLARDLQPDVVLVDLDQSGFDGPAFKARLAQDALTRRLPVIALSARASAADARRGREAGFAAYLTKPLRISALVEVLSQALDSAQSSSPDQTRARRGAA</sequence>
<protein>
    <recommendedName>
        <fullName evidence="2">histidine kinase</fullName>
        <ecNumber evidence="2">2.7.13.3</ecNumber>
    </recommendedName>
</protein>
<comment type="catalytic activity">
    <reaction evidence="1">
        <text>ATP + protein L-histidine = ADP + protein N-phospho-L-histidine.</text>
        <dbReference type="EC" id="2.7.13.3"/>
    </reaction>
</comment>
<keyword evidence="8" id="KW-0808">Transferase</keyword>
<dbReference type="InterPro" id="IPR011006">
    <property type="entry name" value="CheY-like_superfamily"/>
</dbReference>
<evidence type="ECO:0000259" key="6">
    <source>
        <dbReference type="PROSITE" id="PS50109"/>
    </source>
</evidence>
<dbReference type="EMBL" id="JBEPTF010000001">
    <property type="protein sequence ID" value="MET4682190.1"/>
    <property type="molecule type" value="Genomic_DNA"/>
</dbReference>
<evidence type="ECO:0000256" key="2">
    <source>
        <dbReference type="ARBA" id="ARBA00012438"/>
    </source>
</evidence>
<dbReference type="CDD" id="cd00082">
    <property type="entry name" value="HisKA"/>
    <property type="match status" value="1"/>
</dbReference>
<feature type="domain" description="Response regulatory" evidence="7">
    <location>
        <begin position="301"/>
        <end position="418"/>
    </location>
</feature>
<dbReference type="GO" id="GO:0004673">
    <property type="term" value="F:protein histidine kinase activity"/>
    <property type="evidence" value="ECO:0007669"/>
    <property type="project" value="UniProtKB-EC"/>
</dbReference>
<feature type="domain" description="Histidine kinase" evidence="6">
    <location>
        <begin position="77"/>
        <end position="287"/>
    </location>
</feature>
<accession>A0ABV2R6J6</accession>
<dbReference type="PROSITE" id="PS50109">
    <property type="entry name" value="HIS_KIN"/>
    <property type="match status" value="1"/>
</dbReference>
<dbReference type="SUPFAM" id="SSF52172">
    <property type="entry name" value="CheY-like"/>
    <property type="match status" value="1"/>
</dbReference>
<dbReference type="SMART" id="SM00387">
    <property type="entry name" value="HATPase_c"/>
    <property type="match status" value="1"/>
</dbReference>
<reference evidence="8 9" key="1">
    <citation type="submission" date="2024-06" db="EMBL/GenBank/DDBJ databases">
        <title>Sorghum-associated microbial communities from plants grown in Nebraska, USA.</title>
        <authorList>
            <person name="Schachtman D."/>
        </authorList>
    </citation>
    <scope>NUCLEOTIDE SEQUENCE [LARGE SCALE GENOMIC DNA]</scope>
    <source>
        <strain evidence="8 9">2814</strain>
    </source>
</reference>
<dbReference type="InterPro" id="IPR003661">
    <property type="entry name" value="HisK_dim/P_dom"/>
</dbReference>
<dbReference type="Pfam" id="PF00072">
    <property type="entry name" value="Response_reg"/>
    <property type="match status" value="1"/>
</dbReference>
<dbReference type="EC" id="2.7.13.3" evidence="2"/>
<gene>
    <name evidence="8" type="ORF">ABIE19_000099</name>
</gene>
<feature type="modified residue" description="4-aspartylphosphate" evidence="4">
    <location>
        <position position="351"/>
    </location>
</feature>
<evidence type="ECO:0000256" key="3">
    <source>
        <dbReference type="ARBA" id="ARBA00022553"/>
    </source>
</evidence>
<keyword evidence="9" id="KW-1185">Reference proteome</keyword>
<dbReference type="SUPFAM" id="SSF55874">
    <property type="entry name" value="ATPase domain of HSP90 chaperone/DNA topoisomerase II/histidine kinase"/>
    <property type="match status" value="1"/>
</dbReference>
<dbReference type="RefSeq" id="WP_354087150.1">
    <property type="nucleotide sequence ID" value="NZ_JBEPTF010000001.1"/>
</dbReference>
<dbReference type="Gene3D" id="3.30.565.10">
    <property type="entry name" value="Histidine kinase-like ATPase, C-terminal domain"/>
    <property type="match status" value="1"/>
</dbReference>
<keyword evidence="5" id="KW-0175">Coiled coil</keyword>
<evidence type="ECO:0000256" key="1">
    <source>
        <dbReference type="ARBA" id="ARBA00000085"/>
    </source>
</evidence>
<evidence type="ECO:0000256" key="5">
    <source>
        <dbReference type="SAM" id="Coils"/>
    </source>
</evidence>
<dbReference type="Pfam" id="PF02518">
    <property type="entry name" value="HATPase_c"/>
    <property type="match status" value="1"/>
</dbReference>
<dbReference type="PANTHER" id="PTHR43547">
    <property type="entry name" value="TWO-COMPONENT HISTIDINE KINASE"/>
    <property type="match status" value="1"/>
</dbReference>
<dbReference type="SMART" id="SM00388">
    <property type="entry name" value="HisKA"/>
    <property type="match status" value="1"/>
</dbReference>
<dbReference type="PROSITE" id="PS50110">
    <property type="entry name" value="RESPONSE_REGULATORY"/>
    <property type="match status" value="1"/>
</dbReference>
<evidence type="ECO:0000313" key="8">
    <source>
        <dbReference type="EMBL" id="MET4682190.1"/>
    </source>
</evidence>
<dbReference type="SMART" id="SM00448">
    <property type="entry name" value="REC"/>
    <property type="match status" value="1"/>
</dbReference>
<dbReference type="InterPro" id="IPR036097">
    <property type="entry name" value="HisK_dim/P_sf"/>
</dbReference>
<name>A0ABV2R6J6_9CAUL</name>
<dbReference type="InterPro" id="IPR001789">
    <property type="entry name" value="Sig_transdc_resp-reg_receiver"/>
</dbReference>
<dbReference type="Gene3D" id="3.40.50.2300">
    <property type="match status" value="1"/>
</dbReference>
<dbReference type="Pfam" id="PF00512">
    <property type="entry name" value="HisKA"/>
    <property type="match status" value="1"/>
</dbReference>
<dbReference type="InterPro" id="IPR003594">
    <property type="entry name" value="HATPase_dom"/>
</dbReference>
<proteinExistence type="predicted"/>
<feature type="coiled-coil region" evidence="5">
    <location>
        <begin position="40"/>
        <end position="67"/>
    </location>
</feature>
<evidence type="ECO:0000313" key="9">
    <source>
        <dbReference type="Proteomes" id="UP001549313"/>
    </source>
</evidence>
<dbReference type="Proteomes" id="UP001549313">
    <property type="component" value="Unassembled WGS sequence"/>
</dbReference>
<dbReference type="PANTHER" id="PTHR43547:SF2">
    <property type="entry name" value="HYBRID SIGNAL TRANSDUCTION HISTIDINE KINASE C"/>
    <property type="match status" value="1"/>
</dbReference>
<dbReference type="InterPro" id="IPR036890">
    <property type="entry name" value="HATPase_C_sf"/>
</dbReference>
<comment type="caution">
    <text evidence="8">The sequence shown here is derived from an EMBL/GenBank/DDBJ whole genome shotgun (WGS) entry which is preliminary data.</text>
</comment>
<keyword evidence="3 4" id="KW-0597">Phosphoprotein</keyword>
<evidence type="ECO:0000256" key="4">
    <source>
        <dbReference type="PROSITE-ProRule" id="PRU00169"/>
    </source>
</evidence>
<organism evidence="8 9">
    <name type="scientific">Brevundimonas faecalis</name>
    <dbReference type="NCBI Taxonomy" id="947378"/>
    <lineage>
        <taxon>Bacteria</taxon>
        <taxon>Pseudomonadati</taxon>
        <taxon>Pseudomonadota</taxon>
        <taxon>Alphaproteobacteria</taxon>
        <taxon>Caulobacterales</taxon>
        <taxon>Caulobacteraceae</taxon>
        <taxon>Brevundimonas</taxon>
    </lineage>
</organism>
<dbReference type="Gene3D" id="1.10.287.130">
    <property type="match status" value="1"/>
</dbReference>